<evidence type="ECO:0000313" key="5">
    <source>
        <dbReference type="Proteomes" id="UP000226437"/>
    </source>
</evidence>
<sequence length="219" mass="24432">MTADFLLTDALVPLRPSDTGEEALEIMNEFYIRHLPVVDGTKLVSVISESDVLDADPEEAVATYRVAQLPPSVYPDDHLYDVMRQLVDNNLTVVPVINRDGDYVGMVTGEDLLRFFAQSSTFSDPGSIVVLELGRHDYSLSEIARIVESDNAIVLSSFVRGLADSNQVEVTLKLNSQNIGGTIATFERFNYVVKASFNEKHLQDTLRERFDSLINYLNV</sequence>
<dbReference type="SMART" id="SM00116">
    <property type="entry name" value="CBS"/>
    <property type="match status" value="2"/>
</dbReference>
<feature type="domain" description="CBS" evidence="3">
    <location>
        <begin position="7"/>
        <end position="63"/>
    </location>
</feature>
<gene>
    <name evidence="4" type="ORF">CGL56_07770</name>
</gene>
<evidence type="ECO:0000313" key="4">
    <source>
        <dbReference type="EMBL" id="PHK99340.1"/>
    </source>
</evidence>
<evidence type="ECO:0000256" key="2">
    <source>
        <dbReference type="PROSITE-ProRule" id="PRU00703"/>
    </source>
</evidence>
<dbReference type="PROSITE" id="PS51371">
    <property type="entry name" value="CBS"/>
    <property type="match status" value="2"/>
</dbReference>
<protein>
    <submittedName>
        <fullName evidence="4">CBS domain-containing protein</fullName>
    </submittedName>
</protein>
<dbReference type="AlphaFoldDB" id="A0A2G0CHD9"/>
<dbReference type="InterPro" id="IPR051257">
    <property type="entry name" value="Diverse_CBS-Domain"/>
</dbReference>
<dbReference type="InterPro" id="IPR046342">
    <property type="entry name" value="CBS_dom_sf"/>
</dbReference>
<dbReference type="SUPFAM" id="SSF54631">
    <property type="entry name" value="CBS-domain pair"/>
    <property type="match status" value="1"/>
</dbReference>
<reference evidence="4 5" key="1">
    <citation type="submission" date="2017-10" db="EMBL/GenBank/DDBJ databases">
        <title>The draft genome sequence of Lewinella marina KCTC 32374.</title>
        <authorList>
            <person name="Wang K."/>
        </authorList>
    </citation>
    <scope>NUCLEOTIDE SEQUENCE [LARGE SCALE GENOMIC DNA]</scope>
    <source>
        <strain evidence="4 5">MKG-38</strain>
    </source>
</reference>
<keyword evidence="1 2" id="KW-0129">CBS domain</keyword>
<evidence type="ECO:0000259" key="3">
    <source>
        <dbReference type="PROSITE" id="PS51371"/>
    </source>
</evidence>
<name>A0A2G0CHD9_9BACT</name>
<comment type="caution">
    <text evidence="4">The sequence shown here is derived from an EMBL/GenBank/DDBJ whole genome shotgun (WGS) entry which is preliminary data.</text>
</comment>
<dbReference type="OrthoDB" id="1523762at2"/>
<dbReference type="RefSeq" id="WP_099105955.1">
    <property type="nucleotide sequence ID" value="NZ_JAATJF010000002.1"/>
</dbReference>
<dbReference type="Pfam" id="PF00571">
    <property type="entry name" value="CBS"/>
    <property type="match status" value="2"/>
</dbReference>
<dbReference type="Gene3D" id="3.10.580.10">
    <property type="entry name" value="CBS-domain"/>
    <property type="match status" value="2"/>
</dbReference>
<dbReference type="PANTHER" id="PTHR43080:SF2">
    <property type="entry name" value="CBS DOMAIN-CONTAINING PROTEIN"/>
    <property type="match status" value="1"/>
</dbReference>
<feature type="domain" description="CBS" evidence="3">
    <location>
        <begin position="66"/>
        <end position="122"/>
    </location>
</feature>
<dbReference type="InterPro" id="IPR000644">
    <property type="entry name" value="CBS_dom"/>
</dbReference>
<proteinExistence type="predicted"/>
<dbReference type="PANTHER" id="PTHR43080">
    <property type="entry name" value="CBS DOMAIN-CONTAINING PROTEIN CBSX3, MITOCHONDRIAL"/>
    <property type="match status" value="1"/>
</dbReference>
<organism evidence="4 5">
    <name type="scientific">Neolewinella marina</name>
    <dbReference type="NCBI Taxonomy" id="438751"/>
    <lineage>
        <taxon>Bacteria</taxon>
        <taxon>Pseudomonadati</taxon>
        <taxon>Bacteroidota</taxon>
        <taxon>Saprospiria</taxon>
        <taxon>Saprospirales</taxon>
        <taxon>Lewinellaceae</taxon>
        <taxon>Neolewinella</taxon>
    </lineage>
</organism>
<dbReference type="EMBL" id="PDLO01000002">
    <property type="protein sequence ID" value="PHK99340.1"/>
    <property type="molecule type" value="Genomic_DNA"/>
</dbReference>
<keyword evidence="5" id="KW-1185">Reference proteome</keyword>
<evidence type="ECO:0000256" key="1">
    <source>
        <dbReference type="ARBA" id="ARBA00023122"/>
    </source>
</evidence>
<accession>A0A2G0CHD9</accession>
<dbReference type="Proteomes" id="UP000226437">
    <property type="component" value="Unassembled WGS sequence"/>
</dbReference>